<dbReference type="RefSeq" id="WP_090246115.1">
    <property type="nucleotide sequence ID" value="NZ_FNOU01000017.1"/>
</dbReference>
<reference evidence="2" key="1">
    <citation type="submission" date="2016-10" db="EMBL/GenBank/DDBJ databases">
        <authorList>
            <person name="Varghese N."/>
            <person name="Submissions S."/>
        </authorList>
    </citation>
    <scope>NUCLEOTIDE SEQUENCE [LARGE SCALE GENOMIC DNA]</scope>
    <source>
        <strain evidence="2">VPI 5359</strain>
    </source>
</reference>
<proteinExistence type="predicted"/>
<dbReference type="AlphaFoldDB" id="A0A1H3HET6"/>
<evidence type="ECO:0000313" key="2">
    <source>
        <dbReference type="Proteomes" id="UP000199652"/>
    </source>
</evidence>
<dbReference type="STRING" id="1528.SAMN04488579_11770"/>
<organism evidence="1 2">
    <name type="scientific">Eubacterium barkeri</name>
    <name type="common">Clostridium barkeri</name>
    <dbReference type="NCBI Taxonomy" id="1528"/>
    <lineage>
        <taxon>Bacteria</taxon>
        <taxon>Bacillati</taxon>
        <taxon>Bacillota</taxon>
        <taxon>Clostridia</taxon>
        <taxon>Eubacteriales</taxon>
        <taxon>Eubacteriaceae</taxon>
        <taxon>Eubacterium</taxon>
    </lineage>
</organism>
<name>A0A1H3HET6_EUBBA</name>
<dbReference type="Proteomes" id="UP000199652">
    <property type="component" value="Unassembled WGS sequence"/>
</dbReference>
<keyword evidence="2" id="KW-1185">Reference proteome</keyword>
<gene>
    <name evidence="1" type="ORF">SAMN04488579_11770</name>
</gene>
<sequence length="62" mass="6963">MNAPTRGDLMAARTREIGRRREIVRTGSKVGIRESNAVIYALEKELERRKQGGEGACLAYQE</sequence>
<evidence type="ECO:0000313" key="1">
    <source>
        <dbReference type="EMBL" id="SDY13997.1"/>
    </source>
</evidence>
<accession>A0A1H3HET6</accession>
<dbReference type="EMBL" id="FNOU01000017">
    <property type="protein sequence ID" value="SDY13997.1"/>
    <property type="molecule type" value="Genomic_DNA"/>
</dbReference>
<protein>
    <submittedName>
        <fullName evidence="1">Uncharacterized protein</fullName>
    </submittedName>
</protein>